<dbReference type="EMBL" id="NAJO01000027">
    <property type="protein sequence ID" value="OQO02511.1"/>
    <property type="molecule type" value="Genomic_DNA"/>
</dbReference>
<evidence type="ECO:0000256" key="1">
    <source>
        <dbReference type="SAM" id="MobiDB-lite"/>
    </source>
</evidence>
<accession>A0A1V8SU06</accession>
<protein>
    <recommendedName>
        <fullName evidence="4">Fe2OG dioxygenase domain-containing protein</fullName>
    </recommendedName>
</protein>
<keyword evidence="3" id="KW-1185">Reference proteome</keyword>
<gene>
    <name evidence="2" type="ORF">B0A48_12038</name>
</gene>
<comment type="caution">
    <text evidence="2">The sequence shown here is derived from an EMBL/GenBank/DDBJ whole genome shotgun (WGS) entry which is preliminary data.</text>
</comment>
<dbReference type="Gene3D" id="2.60.120.620">
    <property type="entry name" value="q2cbj1_9rhob like domain"/>
    <property type="match status" value="1"/>
</dbReference>
<sequence>MSPLSGSLEDHIQEQHVANLRSLISSRRSEVTFSCGGQLAVSESSGPCLGPSVPPVSLRFGQSGFGQTLQLPCVEDDPAKQSLLETCGVATFGLRGQDVLDETYRKALKLDTSDFCTDFCPYSCRIVAIIDQLLLPSYQEQRSVKAELYKLNMYGGGGPGTFKPHVDTPRGQDQIGSLVTGGDLSVRNAGRNMRFQWSHNSATSVQWAAFYSDCEHEVHEVTAGHRMTLTYNLYTTTKNDLQTNAAHSLNGAALPFHKQLRTAFADPYFLFEGGGVGVYLHHMYPHANEQYSKLLPYCLKGADMEVWEAVRALRVPVSVGTTLKTDQEDDVDERDDFEADSDNEETAASDTEQLYPLQTFKTYGETEQDDFKDLYSGEKAEVKKHRLVWLNEPGHGEVSAAFIVYGNEASLGVQYSHAALIIQVPSAEERHARGLIDDVTWVAKGASASKAAMRQEVERKAAPCLIRE</sequence>
<feature type="region of interest" description="Disordered" evidence="1">
    <location>
        <begin position="324"/>
        <end position="351"/>
    </location>
</feature>
<evidence type="ECO:0000313" key="2">
    <source>
        <dbReference type="EMBL" id="OQO02511.1"/>
    </source>
</evidence>
<dbReference type="InParanoid" id="A0A1V8SU06"/>
<dbReference type="Proteomes" id="UP000192596">
    <property type="component" value="Unassembled WGS sequence"/>
</dbReference>
<dbReference type="PANTHER" id="PTHR33099">
    <property type="entry name" value="FE2OG DIOXYGENASE DOMAIN-CONTAINING PROTEIN"/>
    <property type="match status" value="1"/>
</dbReference>
<evidence type="ECO:0008006" key="4">
    <source>
        <dbReference type="Google" id="ProtNLM"/>
    </source>
</evidence>
<proteinExistence type="predicted"/>
<organism evidence="2 3">
    <name type="scientific">Cryoendolithus antarcticus</name>
    <dbReference type="NCBI Taxonomy" id="1507870"/>
    <lineage>
        <taxon>Eukaryota</taxon>
        <taxon>Fungi</taxon>
        <taxon>Dikarya</taxon>
        <taxon>Ascomycota</taxon>
        <taxon>Pezizomycotina</taxon>
        <taxon>Dothideomycetes</taxon>
        <taxon>Dothideomycetidae</taxon>
        <taxon>Cladosporiales</taxon>
        <taxon>Cladosporiaceae</taxon>
        <taxon>Cryoendolithus</taxon>
    </lineage>
</organism>
<reference evidence="3" key="1">
    <citation type="submission" date="2017-03" db="EMBL/GenBank/DDBJ databases">
        <title>Genomes of endolithic fungi from Antarctica.</title>
        <authorList>
            <person name="Coleine C."/>
            <person name="Masonjones S."/>
            <person name="Stajich J.E."/>
        </authorList>
    </citation>
    <scope>NUCLEOTIDE SEQUENCE [LARGE SCALE GENOMIC DNA]</scope>
    <source>
        <strain evidence="3">CCFEE 5527</strain>
    </source>
</reference>
<dbReference type="OrthoDB" id="27483at2759"/>
<name>A0A1V8SU06_9PEZI</name>
<feature type="compositionally biased region" description="Acidic residues" evidence="1">
    <location>
        <begin position="327"/>
        <end position="347"/>
    </location>
</feature>
<dbReference type="STRING" id="1507870.A0A1V8SU06"/>
<dbReference type="PANTHER" id="PTHR33099:SF7">
    <property type="entry name" value="MYND-TYPE DOMAIN-CONTAINING PROTEIN"/>
    <property type="match status" value="1"/>
</dbReference>
<dbReference type="AlphaFoldDB" id="A0A1V8SU06"/>
<evidence type="ECO:0000313" key="3">
    <source>
        <dbReference type="Proteomes" id="UP000192596"/>
    </source>
</evidence>